<sequence>MALRATVPYRPVLAMTDADLDGTRHPISWPPAQHRTNPPSGLQNRQFGIRGADLEARKKGVKAHSICIEAEFPRSRFWIFFGGDFLSRGFLDVHLEILCLRKTIERRLRRGLPHIRLYIFCFYFWTRQRQRQRQRPRQRGIASLSIVEIRRRLLRRVNSLAAQFEQGILSRLVYLLRDSHQSRHLNYRQPIPSFHDFASRTPQPRFPYAKHHHLQPRDSSSKPQRRADLPTPRTCLPDPPPEPPPSEAPPHTPLSHPPLPNANAAPPSSPSSSAPSATPSSSASCFR</sequence>
<dbReference type="Proteomes" id="UP000824998">
    <property type="component" value="Unassembled WGS sequence"/>
</dbReference>
<reference evidence="2" key="1">
    <citation type="journal article" date="2021" name="IMA Fungus">
        <title>Genomic characterization of three marine fungi, including Emericellopsis atlantica sp. nov. with signatures of a generalist lifestyle and marine biomass degradation.</title>
        <authorList>
            <person name="Hagestad O.C."/>
            <person name="Hou L."/>
            <person name="Andersen J.H."/>
            <person name="Hansen E.H."/>
            <person name="Altermark B."/>
            <person name="Li C."/>
            <person name="Kuhnert E."/>
            <person name="Cox R.J."/>
            <person name="Crous P.W."/>
            <person name="Spatafora J.W."/>
            <person name="Lail K."/>
            <person name="Amirebrahimi M."/>
            <person name="Lipzen A."/>
            <person name="Pangilinan J."/>
            <person name="Andreopoulos W."/>
            <person name="Hayes R.D."/>
            <person name="Ng V."/>
            <person name="Grigoriev I.V."/>
            <person name="Jackson S.A."/>
            <person name="Sutton T.D.S."/>
            <person name="Dobson A.D.W."/>
            <person name="Rama T."/>
        </authorList>
    </citation>
    <scope>NUCLEOTIDE SEQUENCE</scope>
    <source>
        <strain evidence="2">TRa018bII</strain>
    </source>
</reference>
<name>A0A9P7YN73_9HELO</name>
<gene>
    <name evidence="2" type="ORF">BJ875DRAFT_212733</name>
</gene>
<evidence type="ECO:0000313" key="3">
    <source>
        <dbReference type="Proteomes" id="UP000824998"/>
    </source>
</evidence>
<organism evidence="2 3">
    <name type="scientific">Amylocarpus encephaloides</name>
    <dbReference type="NCBI Taxonomy" id="45428"/>
    <lineage>
        <taxon>Eukaryota</taxon>
        <taxon>Fungi</taxon>
        <taxon>Dikarya</taxon>
        <taxon>Ascomycota</taxon>
        <taxon>Pezizomycotina</taxon>
        <taxon>Leotiomycetes</taxon>
        <taxon>Helotiales</taxon>
        <taxon>Helotiales incertae sedis</taxon>
        <taxon>Amylocarpus</taxon>
    </lineage>
</organism>
<feature type="compositionally biased region" description="Low complexity" evidence="1">
    <location>
        <begin position="261"/>
        <end position="287"/>
    </location>
</feature>
<dbReference type="AlphaFoldDB" id="A0A9P7YN73"/>
<keyword evidence="3" id="KW-1185">Reference proteome</keyword>
<proteinExistence type="predicted"/>
<accession>A0A9P7YN73</accession>
<evidence type="ECO:0000256" key="1">
    <source>
        <dbReference type="SAM" id="MobiDB-lite"/>
    </source>
</evidence>
<comment type="caution">
    <text evidence="2">The sequence shown here is derived from an EMBL/GenBank/DDBJ whole genome shotgun (WGS) entry which is preliminary data.</text>
</comment>
<protein>
    <submittedName>
        <fullName evidence="2">Uncharacterized protein</fullName>
    </submittedName>
</protein>
<feature type="compositionally biased region" description="Basic and acidic residues" evidence="1">
    <location>
        <begin position="215"/>
        <end position="228"/>
    </location>
</feature>
<feature type="compositionally biased region" description="Pro residues" evidence="1">
    <location>
        <begin position="237"/>
        <end position="260"/>
    </location>
</feature>
<feature type="region of interest" description="Disordered" evidence="1">
    <location>
        <begin position="193"/>
        <end position="287"/>
    </location>
</feature>
<dbReference type="EMBL" id="MU251402">
    <property type="protein sequence ID" value="KAG9236665.1"/>
    <property type="molecule type" value="Genomic_DNA"/>
</dbReference>
<evidence type="ECO:0000313" key="2">
    <source>
        <dbReference type="EMBL" id="KAG9236665.1"/>
    </source>
</evidence>